<reference evidence="1" key="1">
    <citation type="journal article" date="2021" name="Proc. Natl. Acad. Sci. U.S.A.">
        <title>A Catalog of Tens of Thousands of Viruses from Human Metagenomes Reveals Hidden Associations with Chronic Diseases.</title>
        <authorList>
            <person name="Tisza M.J."/>
            <person name="Buck C.B."/>
        </authorList>
    </citation>
    <scope>NUCLEOTIDE SEQUENCE</scope>
    <source>
        <strain evidence="1">CtXdu7</strain>
    </source>
</reference>
<proteinExistence type="predicted"/>
<name>A0A8S5RRU9_9CAUD</name>
<dbReference type="EMBL" id="BK057792">
    <property type="protein sequence ID" value="DAE91993.1"/>
    <property type="molecule type" value="Genomic_DNA"/>
</dbReference>
<protein>
    <submittedName>
        <fullName evidence="1">Uncharacterized protein</fullName>
    </submittedName>
</protein>
<evidence type="ECO:0000313" key="1">
    <source>
        <dbReference type="EMBL" id="DAE91993.1"/>
    </source>
</evidence>
<sequence length="51" mass="6032">MSGVSSSCQVLFHLVNGLFHIVNRFEAYDLPISTQVHTYKKYLIWVLFWSR</sequence>
<organism evidence="1">
    <name type="scientific">Podoviridae sp. ctXdu7</name>
    <dbReference type="NCBI Taxonomy" id="2827618"/>
    <lineage>
        <taxon>Viruses</taxon>
        <taxon>Duplodnaviria</taxon>
        <taxon>Heunggongvirae</taxon>
        <taxon>Uroviricota</taxon>
        <taxon>Caudoviricetes</taxon>
    </lineage>
</organism>
<accession>A0A8S5RRU9</accession>